<evidence type="ECO:0000256" key="7">
    <source>
        <dbReference type="RuleBase" id="RU000682"/>
    </source>
</evidence>
<feature type="domain" description="Homeobox" evidence="9">
    <location>
        <begin position="300"/>
        <end position="360"/>
    </location>
</feature>
<feature type="region of interest" description="Disordered" evidence="8">
    <location>
        <begin position="528"/>
        <end position="577"/>
    </location>
</feature>
<dbReference type="InterPro" id="IPR009057">
    <property type="entry name" value="Homeodomain-like_sf"/>
</dbReference>
<dbReference type="RefSeq" id="XP_027197538.1">
    <property type="nucleotide sequence ID" value="XM_027341737.1"/>
</dbReference>
<evidence type="ECO:0000256" key="4">
    <source>
        <dbReference type="ARBA" id="ARBA00023155"/>
    </source>
</evidence>
<dbReference type="Gene3D" id="1.10.10.60">
    <property type="entry name" value="Homeodomain-like"/>
    <property type="match status" value="1"/>
</dbReference>
<dbReference type="Pfam" id="PF00046">
    <property type="entry name" value="Homeodomain"/>
    <property type="match status" value="1"/>
</dbReference>
<feature type="compositionally biased region" description="Low complexity" evidence="8">
    <location>
        <begin position="358"/>
        <end position="374"/>
    </location>
</feature>
<dbReference type="CDD" id="cd00086">
    <property type="entry name" value="homeodomain"/>
    <property type="match status" value="1"/>
</dbReference>
<dbReference type="Proteomes" id="UP000515146">
    <property type="component" value="Unplaced"/>
</dbReference>
<organism evidence="10 11">
    <name type="scientific">Dermatophagoides pteronyssinus</name>
    <name type="common">European house dust mite</name>
    <dbReference type="NCBI Taxonomy" id="6956"/>
    <lineage>
        <taxon>Eukaryota</taxon>
        <taxon>Metazoa</taxon>
        <taxon>Ecdysozoa</taxon>
        <taxon>Arthropoda</taxon>
        <taxon>Chelicerata</taxon>
        <taxon>Arachnida</taxon>
        <taxon>Acari</taxon>
        <taxon>Acariformes</taxon>
        <taxon>Sarcoptiformes</taxon>
        <taxon>Astigmata</taxon>
        <taxon>Psoroptidia</taxon>
        <taxon>Analgoidea</taxon>
        <taxon>Pyroglyphidae</taxon>
        <taxon>Dermatophagoidinae</taxon>
        <taxon>Dermatophagoides</taxon>
    </lineage>
</organism>
<feature type="compositionally biased region" description="Low complexity" evidence="8">
    <location>
        <begin position="196"/>
        <end position="222"/>
    </location>
</feature>
<keyword evidence="4 6" id="KW-0371">Homeobox</keyword>
<protein>
    <submittedName>
        <fullName evidence="11">Homeobox protein OTX1 A-like isoform X1</fullName>
    </submittedName>
</protein>
<evidence type="ECO:0000313" key="11">
    <source>
        <dbReference type="RefSeq" id="XP_027197538.1"/>
    </source>
</evidence>
<dbReference type="FunFam" id="1.10.10.60:FF:000142">
    <property type="entry name" value="homeobox protein OTX2 isoform X2"/>
    <property type="match status" value="1"/>
</dbReference>
<dbReference type="GO" id="GO:0000981">
    <property type="term" value="F:DNA-binding transcription factor activity, RNA polymerase II-specific"/>
    <property type="evidence" value="ECO:0007669"/>
    <property type="project" value="InterPro"/>
</dbReference>
<feature type="DNA-binding region" description="Homeobox" evidence="6">
    <location>
        <begin position="302"/>
        <end position="361"/>
    </location>
</feature>
<dbReference type="PANTHER" id="PTHR45793:SF5">
    <property type="entry name" value="HOMEOTIC PROTEIN OCELLILESS"/>
    <property type="match status" value="1"/>
</dbReference>
<dbReference type="PROSITE" id="PS00027">
    <property type="entry name" value="HOMEOBOX_1"/>
    <property type="match status" value="1"/>
</dbReference>
<sequence length="593" mass="64522">MTPTFSNRYYLSNLTNTSQFPYPGYAFNHNPHSQQHLHSNYYHYPNNNQTLQVDTLGFSSPTSSSTSSSSTPIRSSINKPDYSSETDRQESISKYKVNTEIDTTYSDSYESLIQSNQSIVQTVPTNLENLINKKLQRPSPTSTPISNISTTEDLSLSSNSIRSSTPTSPSSNINHTHHHHHHNNQTAVLDIAGYRTQPPTSSSSSLQSHYRNQQQQSSSSSSVANFSGDFSTRSANSHTNFASQSNMNSSHHAMSAYLKSNPYAMNGIAGITSPSDLLHPGYPGLFSGTLSPNGPNQPPRKQRRERTTFTRAQLDILEALFGKTRYPDIFMREEVALKINLPESRVQVWFKNRRAKCRQQAQQAQNGNQNAANKNRPKKSKSPTATGSSTSSPPASINRDSPYKPPSLNSITSSSNSTGSLCSSVTSNNSSANMSYSSIWSPAAIAPVSDLMAGNSCMQRATAAYHHHQMASNAPNTSGPCYPSQGYGHPSAYHYGNAMDYHAMSAMPSMSHHHTQLGASMSSASLANQMAAGGPPPMSAHMNPMSSHSSLHASSHVPSSQSRTSPPNGSLSGGHNDCIDYNTEKANWKFQVL</sequence>
<name>A0A6P6XWU4_DERPT</name>
<evidence type="ECO:0000256" key="2">
    <source>
        <dbReference type="ARBA" id="ARBA00022473"/>
    </source>
</evidence>
<dbReference type="PROSITE" id="PS50071">
    <property type="entry name" value="HOMEOBOX_2"/>
    <property type="match status" value="1"/>
</dbReference>
<feature type="compositionally biased region" description="Low complexity" evidence="8">
    <location>
        <begin position="59"/>
        <end position="77"/>
    </location>
</feature>
<keyword evidence="3 6" id="KW-0238">DNA-binding</keyword>
<dbReference type="AlphaFoldDB" id="A0A6P6XWU4"/>
<dbReference type="KEGG" id="dpte:113791890"/>
<keyword evidence="5 6" id="KW-0539">Nucleus</keyword>
<dbReference type="GO" id="GO:0005634">
    <property type="term" value="C:nucleus"/>
    <property type="evidence" value="ECO:0007669"/>
    <property type="project" value="UniProtKB-SubCell"/>
</dbReference>
<dbReference type="PANTHER" id="PTHR45793">
    <property type="entry name" value="HOMEOBOX PROTEIN"/>
    <property type="match status" value="1"/>
</dbReference>
<evidence type="ECO:0000256" key="6">
    <source>
        <dbReference type="PROSITE-ProRule" id="PRU00108"/>
    </source>
</evidence>
<dbReference type="CTD" id="31802"/>
<dbReference type="SMART" id="SM00389">
    <property type="entry name" value="HOX"/>
    <property type="match status" value="1"/>
</dbReference>
<dbReference type="InterPro" id="IPR001356">
    <property type="entry name" value="HD"/>
</dbReference>
<dbReference type="SUPFAM" id="SSF46689">
    <property type="entry name" value="Homeodomain-like"/>
    <property type="match status" value="1"/>
</dbReference>
<feature type="compositionally biased region" description="Low complexity" evidence="8">
    <location>
        <begin position="138"/>
        <end position="174"/>
    </location>
</feature>
<evidence type="ECO:0000313" key="10">
    <source>
        <dbReference type="Proteomes" id="UP000515146"/>
    </source>
</evidence>
<dbReference type="InterPro" id="IPR017970">
    <property type="entry name" value="Homeobox_CS"/>
</dbReference>
<comment type="subcellular location">
    <subcellularLocation>
        <location evidence="1 6 7">Nucleus</location>
    </subcellularLocation>
</comment>
<gene>
    <name evidence="11" type="primary">LOC113791890</name>
</gene>
<feature type="compositionally biased region" description="Low complexity" evidence="8">
    <location>
        <begin position="382"/>
        <end position="396"/>
    </location>
</feature>
<feature type="region of interest" description="Disordered" evidence="8">
    <location>
        <begin position="56"/>
        <end position="93"/>
    </location>
</feature>
<evidence type="ECO:0000256" key="5">
    <source>
        <dbReference type="ARBA" id="ARBA00023242"/>
    </source>
</evidence>
<feature type="region of interest" description="Disordered" evidence="8">
    <location>
        <begin position="284"/>
        <end position="308"/>
    </location>
</feature>
<proteinExistence type="predicted"/>
<feature type="compositionally biased region" description="Low complexity" evidence="8">
    <location>
        <begin position="546"/>
        <end position="562"/>
    </location>
</feature>
<reference evidence="11" key="1">
    <citation type="submission" date="2025-08" db="UniProtKB">
        <authorList>
            <consortium name="RefSeq"/>
        </authorList>
    </citation>
    <scope>IDENTIFICATION</scope>
    <source>
        <strain evidence="11">Airmid</strain>
    </source>
</reference>
<dbReference type="OrthoDB" id="6159439at2759"/>
<evidence type="ECO:0000256" key="8">
    <source>
        <dbReference type="SAM" id="MobiDB-lite"/>
    </source>
</evidence>
<dbReference type="InParanoid" id="A0A6P6XWU4"/>
<accession>A0A6P6XWU4</accession>
<feature type="region of interest" description="Disordered" evidence="8">
    <location>
        <begin position="357"/>
        <end position="424"/>
    </location>
</feature>
<evidence type="ECO:0000256" key="1">
    <source>
        <dbReference type="ARBA" id="ARBA00004123"/>
    </source>
</evidence>
<evidence type="ECO:0000259" key="9">
    <source>
        <dbReference type="PROSITE" id="PS50071"/>
    </source>
</evidence>
<dbReference type="GO" id="GO:0000978">
    <property type="term" value="F:RNA polymerase II cis-regulatory region sequence-specific DNA binding"/>
    <property type="evidence" value="ECO:0007669"/>
    <property type="project" value="TreeGrafter"/>
</dbReference>
<feature type="compositionally biased region" description="Low complexity" evidence="8">
    <location>
        <begin position="407"/>
        <end position="424"/>
    </location>
</feature>
<evidence type="ECO:0000256" key="3">
    <source>
        <dbReference type="ARBA" id="ARBA00023125"/>
    </source>
</evidence>
<feature type="region of interest" description="Disordered" evidence="8">
    <location>
        <begin position="133"/>
        <end position="231"/>
    </location>
</feature>
<keyword evidence="2" id="KW-0217">Developmental protein</keyword>
<keyword evidence="10" id="KW-1185">Reference proteome</keyword>